<keyword evidence="1" id="KW-0472">Membrane</keyword>
<dbReference type="Pfam" id="PF00626">
    <property type="entry name" value="Gelsolin"/>
    <property type="match status" value="1"/>
</dbReference>
<sequence length="48" mass="5466">MIQPILYAYSFNGPPEPVLLDSSSILPDRILLMDTFYHILIHHGENIA</sequence>
<evidence type="ECO:0000259" key="2">
    <source>
        <dbReference type="Pfam" id="PF00626"/>
    </source>
</evidence>
<dbReference type="SUPFAM" id="SSF82754">
    <property type="entry name" value="C-terminal, gelsolin-like domain of Sec23/24"/>
    <property type="match status" value="1"/>
</dbReference>
<keyword evidence="1" id="KW-0931">ER-Golgi transport</keyword>
<dbReference type="InterPro" id="IPR007123">
    <property type="entry name" value="Gelsolin-like_dom"/>
</dbReference>
<dbReference type="GO" id="GO:0005789">
    <property type="term" value="C:endoplasmic reticulum membrane"/>
    <property type="evidence" value="ECO:0007669"/>
    <property type="project" value="UniProtKB-SubCell"/>
</dbReference>
<dbReference type="GO" id="GO:0070971">
    <property type="term" value="C:endoplasmic reticulum exit site"/>
    <property type="evidence" value="ECO:0007669"/>
    <property type="project" value="TreeGrafter"/>
</dbReference>
<dbReference type="EMBL" id="CAJOBP010075628">
    <property type="protein sequence ID" value="CAF4897490.1"/>
    <property type="molecule type" value="Genomic_DNA"/>
</dbReference>
<keyword evidence="1" id="KW-0968">Cytoplasmic vesicle</keyword>
<dbReference type="PANTHER" id="PTHR11141">
    <property type="entry name" value="PROTEIN TRANSPORT PROTEIN SEC23"/>
    <property type="match status" value="1"/>
</dbReference>
<dbReference type="GO" id="GO:0090110">
    <property type="term" value="P:COPII-coated vesicle cargo loading"/>
    <property type="evidence" value="ECO:0007669"/>
    <property type="project" value="TreeGrafter"/>
</dbReference>
<dbReference type="GO" id="GO:0015031">
    <property type="term" value="P:protein transport"/>
    <property type="evidence" value="ECO:0007669"/>
    <property type="project" value="UniProtKB-KW"/>
</dbReference>
<comment type="subcellular location">
    <subcellularLocation>
        <location evidence="1">Cytoplasmic vesicle</location>
        <location evidence="1">COPII-coated vesicle membrane</location>
        <topology evidence="1">Peripheral membrane protein</topology>
        <orientation evidence="1">Cytoplasmic side</orientation>
    </subcellularLocation>
    <subcellularLocation>
        <location evidence="1">Endoplasmic reticulum membrane</location>
        <topology evidence="1">Peripheral membrane protein</topology>
        <orientation evidence="1">Cytoplasmic side</orientation>
    </subcellularLocation>
</comment>
<dbReference type="GO" id="GO:0046872">
    <property type="term" value="F:metal ion binding"/>
    <property type="evidence" value="ECO:0007669"/>
    <property type="project" value="UniProtKB-KW"/>
</dbReference>
<accession>A0A821UW48</accession>
<proteinExistence type="inferred from homology"/>
<keyword evidence="1" id="KW-0862">Zinc</keyword>
<dbReference type="InterPro" id="IPR029006">
    <property type="entry name" value="ADF-H/Gelsolin-like_dom_sf"/>
</dbReference>
<organism evidence="3 4">
    <name type="scientific">Rotaria socialis</name>
    <dbReference type="NCBI Taxonomy" id="392032"/>
    <lineage>
        <taxon>Eukaryota</taxon>
        <taxon>Metazoa</taxon>
        <taxon>Spiralia</taxon>
        <taxon>Gnathifera</taxon>
        <taxon>Rotifera</taxon>
        <taxon>Eurotatoria</taxon>
        <taxon>Bdelloidea</taxon>
        <taxon>Philodinida</taxon>
        <taxon>Philodinidae</taxon>
        <taxon>Rotaria</taxon>
    </lineage>
</organism>
<keyword evidence="1" id="KW-0963">Cytoplasm</keyword>
<feature type="non-terminal residue" evidence="3">
    <location>
        <position position="1"/>
    </location>
</feature>
<dbReference type="GO" id="GO:0005096">
    <property type="term" value="F:GTPase activator activity"/>
    <property type="evidence" value="ECO:0007669"/>
    <property type="project" value="TreeGrafter"/>
</dbReference>
<dbReference type="Proteomes" id="UP000663873">
    <property type="component" value="Unassembled WGS sequence"/>
</dbReference>
<comment type="function">
    <text evidence="1">Component of the coat protein complex II (COPII) which promotes the formation of transport vesicles from the endoplasmic reticulum (ER). The coat has two main functions, the physical deformation of the endoplasmic reticulum membrane into vesicles and the selection of cargo molecules.</text>
</comment>
<dbReference type="InterPro" id="IPR036180">
    <property type="entry name" value="Gelsolin-like_dom_sf"/>
</dbReference>
<reference evidence="3" key="1">
    <citation type="submission" date="2021-02" db="EMBL/GenBank/DDBJ databases">
        <authorList>
            <person name="Nowell W R."/>
        </authorList>
    </citation>
    <scope>NUCLEOTIDE SEQUENCE</scope>
</reference>
<comment type="similarity">
    <text evidence="1">Belongs to the SEC23/SEC24 family. SEC23 subfamily.</text>
</comment>
<comment type="caution">
    <text evidence="3">The sequence shown here is derived from an EMBL/GenBank/DDBJ whole genome shotgun (WGS) entry which is preliminary data.</text>
</comment>
<keyword evidence="1" id="KW-0653">Protein transport</keyword>
<dbReference type="GO" id="GO:0030127">
    <property type="term" value="C:COPII vesicle coat"/>
    <property type="evidence" value="ECO:0007669"/>
    <property type="project" value="TreeGrafter"/>
</dbReference>
<keyword evidence="1" id="KW-0256">Endoplasmic reticulum</keyword>
<dbReference type="InterPro" id="IPR037364">
    <property type="entry name" value="Sec23"/>
</dbReference>
<dbReference type="Gene3D" id="3.40.20.10">
    <property type="entry name" value="Severin"/>
    <property type="match status" value="1"/>
</dbReference>
<evidence type="ECO:0000256" key="1">
    <source>
        <dbReference type="RuleBase" id="RU365030"/>
    </source>
</evidence>
<dbReference type="AlphaFoldDB" id="A0A821UW48"/>
<evidence type="ECO:0000313" key="3">
    <source>
        <dbReference type="EMBL" id="CAF4897490.1"/>
    </source>
</evidence>
<keyword evidence="4" id="KW-1185">Reference proteome</keyword>
<gene>
    <name evidence="3" type="ORF">UJA718_LOCUS45358</name>
</gene>
<dbReference type="PANTHER" id="PTHR11141:SF7">
    <property type="entry name" value="PROTEIN TRANSPORT PROTEIN SEC23A"/>
    <property type="match status" value="1"/>
</dbReference>
<evidence type="ECO:0000313" key="4">
    <source>
        <dbReference type="Proteomes" id="UP000663873"/>
    </source>
</evidence>
<feature type="domain" description="Gelsolin-like" evidence="2">
    <location>
        <begin position="14"/>
        <end position="45"/>
    </location>
</feature>
<keyword evidence="1" id="KW-0813">Transport</keyword>
<name>A0A821UW48_9BILA</name>
<protein>
    <recommendedName>
        <fullName evidence="1">Protein transport protein SEC23</fullName>
    </recommendedName>
</protein>
<keyword evidence="1" id="KW-0479">Metal-binding</keyword>